<dbReference type="PANTHER" id="PTHR24366:SF167">
    <property type="match status" value="1"/>
</dbReference>
<dbReference type="FunFam" id="3.80.10.10:FF:001164">
    <property type="entry name" value="GH01279p"/>
    <property type="match status" value="1"/>
</dbReference>
<name>A0A194QGQ1_PAPXU</name>
<dbReference type="STRING" id="66420.A0A194QGQ1"/>
<evidence type="ECO:0000256" key="1">
    <source>
        <dbReference type="ARBA" id="ARBA00022614"/>
    </source>
</evidence>
<keyword evidence="1" id="KW-0433">Leucine-rich repeat</keyword>
<dbReference type="PROSITE" id="PS51450">
    <property type="entry name" value="LRR"/>
    <property type="match status" value="2"/>
</dbReference>
<sequence length="518" mass="59547">MYITSRVVVCVGGSRALDMLFADPRFESRHINITMEQISKYVIIIASVMTVKLTVTESKNETKPIIDRRYYQVPLFINICDIEDRRSKVHCYCDSNKPKMATRADCWVFSGGITEDDPIWPSFTSQAQIEHLMFNVRSDDALTFIPAKAIVRLDKLKDVSIQFGTIKKIPPYAFTNSSTLRQIVLKSNKISHLDKHSFSQLMMLTNLTLDDNQISELKRDVFFNLPNLHILNLSNNNISLLHEGCFKHLNNLLELRLDYNYISVVTREMFEGLENLSRLNLRSNKLAMIGNLAFSELWGLKELMLDNNAIEYISERAFGGLGQLRKLTLSGNRLTTFYDDILEDTSQLTLLNLKDNLLTFVSYETVRQVVDNDKSQSAVIYLDGNPFSCNCRLSWIYHLLNETKSIEMKEALEKVSCVENNERHLTEHNEEVNGNILSDENYEYYDKDEYLDRDKPKLNKAKKLIDTPLETLPCPKELMQSVEDAYGQPIQNEIRLKGLSVASSVSKFVYILTIVLLI</sequence>
<evidence type="ECO:0000256" key="2">
    <source>
        <dbReference type="ARBA" id="ARBA00022737"/>
    </source>
</evidence>
<dbReference type="Gene3D" id="3.80.10.10">
    <property type="entry name" value="Ribonuclease Inhibitor"/>
    <property type="match status" value="2"/>
</dbReference>
<dbReference type="InterPro" id="IPR032675">
    <property type="entry name" value="LRR_dom_sf"/>
</dbReference>
<proteinExistence type="predicted"/>
<dbReference type="SUPFAM" id="SSF52058">
    <property type="entry name" value="L domain-like"/>
    <property type="match status" value="1"/>
</dbReference>
<accession>A0A194QGQ1</accession>
<dbReference type="InterPro" id="IPR001611">
    <property type="entry name" value="Leu-rich_rpt"/>
</dbReference>
<gene>
    <name evidence="3" type="ORF">RR46_03205</name>
</gene>
<dbReference type="EMBL" id="KQ458880">
    <property type="protein sequence ID" value="KPJ04594.1"/>
    <property type="molecule type" value="Genomic_DNA"/>
</dbReference>
<evidence type="ECO:0000313" key="3">
    <source>
        <dbReference type="EMBL" id="KPJ04594.1"/>
    </source>
</evidence>
<keyword evidence="4" id="KW-1185">Reference proteome</keyword>
<dbReference type="Pfam" id="PF13855">
    <property type="entry name" value="LRR_8"/>
    <property type="match status" value="2"/>
</dbReference>
<evidence type="ECO:0000313" key="4">
    <source>
        <dbReference type="Proteomes" id="UP000053268"/>
    </source>
</evidence>
<keyword evidence="2" id="KW-0677">Repeat</keyword>
<dbReference type="PANTHER" id="PTHR24366">
    <property type="entry name" value="IG(IMMUNOGLOBULIN) AND LRR(LEUCINE RICH REPEAT) DOMAINS"/>
    <property type="match status" value="1"/>
</dbReference>
<organism evidence="3 4">
    <name type="scientific">Papilio xuthus</name>
    <name type="common">Asian swallowtail butterfly</name>
    <dbReference type="NCBI Taxonomy" id="66420"/>
    <lineage>
        <taxon>Eukaryota</taxon>
        <taxon>Metazoa</taxon>
        <taxon>Ecdysozoa</taxon>
        <taxon>Arthropoda</taxon>
        <taxon>Hexapoda</taxon>
        <taxon>Insecta</taxon>
        <taxon>Pterygota</taxon>
        <taxon>Neoptera</taxon>
        <taxon>Endopterygota</taxon>
        <taxon>Lepidoptera</taxon>
        <taxon>Glossata</taxon>
        <taxon>Ditrysia</taxon>
        <taxon>Papilionoidea</taxon>
        <taxon>Papilionidae</taxon>
        <taxon>Papilioninae</taxon>
        <taxon>Papilio</taxon>
    </lineage>
</organism>
<dbReference type="AlphaFoldDB" id="A0A194QGQ1"/>
<dbReference type="Proteomes" id="UP000053268">
    <property type="component" value="Unassembled WGS sequence"/>
</dbReference>
<reference evidence="3 4" key="1">
    <citation type="journal article" date="2015" name="Nat. Commun.">
        <title>Outbred genome sequencing and CRISPR/Cas9 gene editing in butterflies.</title>
        <authorList>
            <person name="Li X."/>
            <person name="Fan D."/>
            <person name="Zhang W."/>
            <person name="Liu G."/>
            <person name="Zhang L."/>
            <person name="Zhao L."/>
            <person name="Fang X."/>
            <person name="Chen L."/>
            <person name="Dong Y."/>
            <person name="Chen Y."/>
            <person name="Ding Y."/>
            <person name="Zhao R."/>
            <person name="Feng M."/>
            <person name="Zhu Y."/>
            <person name="Feng Y."/>
            <person name="Jiang X."/>
            <person name="Zhu D."/>
            <person name="Xiang H."/>
            <person name="Feng X."/>
            <person name="Li S."/>
            <person name="Wang J."/>
            <person name="Zhang G."/>
            <person name="Kronforst M.R."/>
            <person name="Wang W."/>
        </authorList>
    </citation>
    <scope>NUCLEOTIDE SEQUENCE [LARGE SCALE GENOMIC DNA]</scope>
    <source>
        <strain evidence="3">Ya'a_city_454_Px</strain>
        <tissue evidence="3">Whole body</tissue>
    </source>
</reference>
<dbReference type="SMART" id="SM00369">
    <property type="entry name" value="LRR_TYP"/>
    <property type="match status" value="7"/>
</dbReference>
<protein>
    <submittedName>
        <fullName evidence="3">Connectin</fullName>
    </submittedName>
</protein>
<dbReference type="InterPro" id="IPR003591">
    <property type="entry name" value="Leu-rich_rpt_typical-subtyp"/>
</dbReference>